<accession>A0ABT4ISR1</accession>
<gene>
    <name evidence="2" type="ORF">L0635_05280</name>
</gene>
<evidence type="ECO:0000313" key="3">
    <source>
        <dbReference type="Proteomes" id="UP001321125"/>
    </source>
</evidence>
<name>A0ABT4ISR1_9GAMM</name>
<sequence>MIAIHYGTPHAIDVRVREGFIEHVCQVNEELQTEKEDLISEKAALAEENDALMEEAIALRHEVRQYALVEQKGIAHRKRDDEKLAMLRPQAEELHRIASCVGVPPGDDVTTATLPRVTAYKTASDKLDQINAIIHRDHSATRFSEICTVLLGDLYSKKEPEDDHRTDQGA</sequence>
<evidence type="ECO:0000313" key="2">
    <source>
        <dbReference type="EMBL" id="MCZ0926495.1"/>
    </source>
</evidence>
<keyword evidence="1" id="KW-0175">Coiled coil</keyword>
<comment type="caution">
    <text evidence="2">The sequence shown here is derived from an EMBL/GenBank/DDBJ whole genome shotgun (WGS) entry which is preliminary data.</text>
</comment>
<feature type="coiled-coil region" evidence="1">
    <location>
        <begin position="21"/>
        <end position="62"/>
    </location>
</feature>
<dbReference type="RefSeq" id="WP_268901326.1">
    <property type="nucleotide sequence ID" value="NZ_JAKNQT010000001.1"/>
</dbReference>
<proteinExistence type="predicted"/>
<protein>
    <submittedName>
        <fullName evidence="2">Uncharacterized protein</fullName>
    </submittedName>
</protein>
<reference evidence="2 3" key="1">
    <citation type="submission" date="2022-02" db="EMBL/GenBank/DDBJ databases">
        <title>Study of halophilic communities from a Mexican lake.</title>
        <authorList>
            <person name="Hernandez-Soto L.M."/>
            <person name="Martinez-Abarca F."/>
            <person name="Ramirez-Saad H.C."/>
            <person name="Aguirre-Garrido J.F."/>
        </authorList>
    </citation>
    <scope>NUCLEOTIDE SEQUENCE [LARGE SCALE GENOMIC DNA]</scope>
    <source>
        <strain evidence="2 3">Hjan13</strain>
    </source>
</reference>
<organism evidence="2 3">
    <name type="scientific">Vreelandella janggokensis</name>
    <dbReference type="NCBI Taxonomy" id="370767"/>
    <lineage>
        <taxon>Bacteria</taxon>
        <taxon>Pseudomonadati</taxon>
        <taxon>Pseudomonadota</taxon>
        <taxon>Gammaproteobacteria</taxon>
        <taxon>Oceanospirillales</taxon>
        <taxon>Halomonadaceae</taxon>
        <taxon>Vreelandella</taxon>
    </lineage>
</organism>
<keyword evidence="3" id="KW-1185">Reference proteome</keyword>
<evidence type="ECO:0000256" key="1">
    <source>
        <dbReference type="SAM" id="Coils"/>
    </source>
</evidence>
<dbReference type="Proteomes" id="UP001321125">
    <property type="component" value="Unassembled WGS sequence"/>
</dbReference>
<dbReference type="EMBL" id="JAKNQU010000002">
    <property type="protein sequence ID" value="MCZ0926495.1"/>
    <property type="molecule type" value="Genomic_DNA"/>
</dbReference>